<evidence type="ECO:0000313" key="1">
    <source>
        <dbReference type="EMBL" id="UUV20673.1"/>
    </source>
</evidence>
<protein>
    <submittedName>
        <fullName evidence="1">Uncharacterized protein</fullName>
    </submittedName>
</protein>
<organism evidence="1 2">
    <name type="scientific">Paenimyroides aestuarii</name>
    <dbReference type="NCBI Taxonomy" id="2968490"/>
    <lineage>
        <taxon>Bacteria</taxon>
        <taxon>Pseudomonadati</taxon>
        <taxon>Bacteroidota</taxon>
        <taxon>Flavobacteriia</taxon>
        <taxon>Flavobacteriales</taxon>
        <taxon>Flavobacteriaceae</taxon>
        <taxon>Paenimyroides</taxon>
    </lineage>
</organism>
<dbReference type="RefSeq" id="WP_257498576.1">
    <property type="nucleotide sequence ID" value="NZ_CP102382.1"/>
</dbReference>
<name>A0ABY5NQ68_9FLAO</name>
<proteinExistence type="predicted"/>
<keyword evidence="2" id="KW-1185">Reference proteome</keyword>
<sequence length="90" mass="10410">MKTTITQQNIQLTYFPFVWKTIKLSDIDTMKVINYGFVGGWGIRFWTQYGTVYNVRGNKGLHIKLKNGKQLVIGTQKPQELEKIVTQLGF</sequence>
<dbReference type="EMBL" id="CP102382">
    <property type="protein sequence ID" value="UUV20673.1"/>
    <property type="molecule type" value="Genomic_DNA"/>
</dbReference>
<reference evidence="1 2" key="1">
    <citation type="submission" date="2022-08" db="EMBL/GenBank/DDBJ databases">
        <title>Myroides zhujiangensis sp. nov., a novel bacterium isolated from sediment in the Pearl River Estuary.</title>
        <authorList>
            <person name="Cui L."/>
        </authorList>
    </citation>
    <scope>NUCLEOTIDE SEQUENCE [LARGE SCALE GENOMIC DNA]</scope>
    <source>
        <strain evidence="1 2">SCSIO 72103</strain>
    </source>
</reference>
<evidence type="ECO:0000313" key="2">
    <source>
        <dbReference type="Proteomes" id="UP001317001"/>
    </source>
</evidence>
<accession>A0ABY5NQ68</accession>
<dbReference type="Proteomes" id="UP001317001">
    <property type="component" value="Chromosome"/>
</dbReference>
<gene>
    <name evidence="1" type="ORF">NPX36_10025</name>
</gene>